<sequence>MENVLAEATLQETNTSSDPTLEKSSNLKNILEKAGLEPDKWSKLFNDVLDIKNNYQLLHLQENDFFKMCKHAKHEWEKIALRSLLQNETDKVEKLKQVMAEATENYKKLTPDREEAIKCISKIGSMLRIPEIKWESEIKKQDLLQIVQTLECQSSKLDAVIHRQCLTDTDVIRKASGGLALMGVYDTGNLRDICVHRKTVIELTKTLYLTPPLNENEDETVDFSSQEMCNNFHQAMNVIGVNLSGFVREAGCQLGSMFERNKSSENISNSQVKRTFLSSIKYSSVPVKSCELSLDSIRFVPEASRDLLRIDNLISFCCRKQFIVFECQKFYEIFGSHINLGSLTFGGTYKWVATYNSESEKDIKTTKEMVETCLNAYIAVHLPVRNIGSEISAKAFKESGKLSNLYSETDLTCTKLKILKRGGPPELDDYYIWKYTLPSCNDTWALIDRGKFVPIWEIVQKLDSNITNGNKLSKYMKDALGCERITNDFALDKMLEENMMKLFDNLQNWVSHPTEQDCVPLLQSIIQIKQLKVNIDGDTSLWKDLVLLDDRHSQFLNSTMEQENLFQQDKQTFIKYLIREIFYPHLKSSILRSHSLDAVAKWVLPNTSDDSLSSHENEKIQSVNDLINSIKEDLCKTTSPFPLIANNSSMKQEMLTCKLAKLTRQCLNCFDSTGESYSIVFLKSLLKGLKYDDNHHCFPVYLSIQQVNDFLLETEHNLKEYEGHKQSIIRLQAYLICLILNKTKNTSFQRERIFNELLNPMDRILEDEISTLLNEYTHSVPYDWLGLEEGMLKLKIGNKIAVDSFTFPGIDKVKSINTLADPLNQPSNSTCNQTNFTRCLDHLGLTEYYPEKIRMTDISTKKIEEKNPKVEDIPWLYLKHILMCNSNYCSVLKDHFDVLNPIDSFSDDESDSDMEDETANIKNPLDITFAVFKCSSPVLKQRIAVNLFLCKLAVPLIFPDESHCDALTISCWPIRGIIIDRKSGNSSEKSPALNCPCRIVSFMRYGELGNSISKSTIINHMLFGEQKQYHDTFVNSESILGREQREISSGFVEAAWFIPSKKYEDVSLFLNLRGDAKDHSSRQDFLQNISSVLVVVLKKESVNEFVEKNLSNLQKIPKVVLAVKTEKSGKSCQTSTKSCPTIHVIKLYRKGQRKSYIEIAEKLWNLISSIKVNATNSLLNLLRDNQSLDINIDESSYMYSSAKLKSKTLIGETEKKNKSEILPLQHDPWHKLTRVEKQLYKSSEYCSYAEKGLLQQKMTKYRLVQLQKLQNVSRFMQTFVNYIIKSIYSEQDSTIFYTDLKLCLNEKTEKEQFKVESEYFSALSSLKSEKKRNSSKDIHILQAKVKQYGENLSHEVFGIEHLFREMAQIYEAMTYSLLETKIDDEGKALALQLPQIFARLVRFGVPLEIMDGDTANVPRSWVKAVLSELENQLGEKKMFTLSVLGIQSSGKSTLLNTMFGIEFPVGAGRCTRGIFMQLIPLAEDSEYDYMLIMDTEGLRAPELYHDKFDSDNKLATFVLGLGDITIINIKGESSHEMKDVLQIAVEAFLRLKLAQKSVHLRQSCIFAHQNISTGERNNSRLPQQLLNQLNEITRDAAQNENIYDIHSFDDIIEFELEKDIWIFSDVWVGSPPMAPRNPDYSKTALKLKESVIQKAVQLNYTSSFSGIASKIDDLWKAILTDDFVFRFRNSLELKAYTLLQKKVGDLNFEVKTFASKFVNSDAKSQFANCKNKQTLDITLTSVICKFDTKLTQMVGDLQEKLRKFVKNHLLKDKMSQYEPSKINTINLQSEETKLITRNKILHLKEEKRIEISYNYDKDRLEADINQLASDVSLKFKGQSPDRIVVKEEFNNMWTKLMTSFASEYQEESQISITDEISPLVYKRFPEIASYLEQQHPLCKDYVSMEKLVGSIEFSDLQEGYVTFKHDTEQTRKDSVNLEYEWKNNAISFTDKLLCQIDDELKDMQIGDVENSITKADTVFHIMAKAFDNESDFRKKLTFQPQFKSVLIAHVLKYIITLFENRYSVYMANHTPQAKMKKHKKTAFIYFECRVHAKSKNVTVAKTFQETLKNTMIGHISEDMPMALCSKIKEHFPNRKSSLIIKILSDLAKMQSFVKFFQYINSPKVFVKKWLSDHIRLTMFKNREGEYFKVAKVRTEEILTNISDLVAKTKPEGSVTQWIQTFRKDVNDSCLLPMSGDCFGEVSNGKSTDVQHFKNIVIDQLDDLKLSVLEHFESEFDLRDDLRDITIDILMETLWGCDATCPFCNEPCKHEHKLHFENDKIPHECLQHRIPAVAGHYEVPRWYNLFTSNSLILEMCNDLVNQKRTFYINKEYIPWKKYTEYFPQWDLEQSSGSNKYWQWFVYTYKDNIEKDYNIKLPKLPEEWGIISRRDAINSLNA</sequence>
<name>A0A8B6CY75_MYTGA</name>
<dbReference type="PANTHER" id="PTHR14819">
    <property type="entry name" value="GTP-BINDING"/>
    <property type="match status" value="1"/>
</dbReference>
<keyword evidence="5" id="KW-1185">Reference proteome</keyword>
<dbReference type="EMBL" id="UYJE01002622">
    <property type="protein sequence ID" value="VDI12380.1"/>
    <property type="molecule type" value="Genomic_DNA"/>
</dbReference>
<dbReference type="InterPro" id="IPR052986">
    <property type="entry name" value="VLIG_GTPase"/>
</dbReference>
<evidence type="ECO:0000256" key="1">
    <source>
        <dbReference type="ARBA" id="ARBA00006828"/>
    </source>
</evidence>
<proteinExistence type="inferred from homology"/>
<organism evidence="4 5">
    <name type="scientific">Mytilus galloprovincialis</name>
    <name type="common">Mediterranean mussel</name>
    <dbReference type="NCBI Taxonomy" id="29158"/>
    <lineage>
        <taxon>Eukaryota</taxon>
        <taxon>Metazoa</taxon>
        <taxon>Spiralia</taxon>
        <taxon>Lophotrochozoa</taxon>
        <taxon>Mollusca</taxon>
        <taxon>Bivalvia</taxon>
        <taxon>Autobranchia</taxon>
        <taxon>Pteriomorphia</taxon>
        <taxon>Mytilida</taxon>
        <taxon>Mytiloidea</taxon>
        <taxon>Mytilidae</taxon>
        <taxon>Mytilinae</taxon>
        <taxon>Mytilus</taxon>
    </lineage>
</organism>
<evidence type="ECO:0000313" key="5">
    <source>
        <dbReference type="Proteomes" id="UP000596742"/>
    </source>
</evidence>
<dbReference type="InterPro" id="IPR027417">
    <property type="entry name" value="P-loop_NTPase"/>
</dbReference>
<gene>
    <name evidence="4" type="ORF">MGAL_10B023981</name>
</gene>
<dbReference type="GO" id="GO:0005525">
    <property type="term" value="F:GTP binding"/>
    <property type="evidence" value="ECO:0007669"/>
    <property type="project" value="InterPro"/>
</dbReference>
<dbReference type="PROSITE" id="PS51717">
    <property type="entry name" value="G_VLIG"/>
    <property type="match status" value="1"/>
</dbReference>
<evidence type="ECO:0000313" key="4">
    <source>
        <dbReference type="EMBL" id="VDI12380.1"/>
    </source>
</evidence>
<evidence type="ECO:0000259" key="3">
    <source>
        <dbReference type="PROSITE" id="PS51717"/>
    </source>
</evidence>
<dbReference type="SUPFAM" id="SSF52540">
    <property type="entry name" value="P-loop containing nucleoside triphosphate hydrolases"/>
    <property type="match status" value="1"/>
</dbReference>
<accession>A0A8B6CY75</accession>
<feature type="compositionally biased region" description="Polar residues" evidence="2">
    <location>
        <begin position="10"/>
        <end position="23"/>
    </location>
</feature>
<feature type="region of interest" description="Disordered" evidence="2">
    <location>
        <begin position="1"/>
        <end position="23"/>
    </location>
</feature>
<dbReference type="Pfam" id="PF25496">
    <property type="entry name" value="URGCP"/>
    <property type="match status" value="1"/>
</dbReference>
<dbReference type="InterPro" id="IPR057365">
    <property type="entry name" value="URGCP"/>
</dbReference>
<dbReference type="Proteomes" id="UP000596742">
    <property type="component" value="Unassembled WGS sequence"/>
</dbReference>
<feature type="domain" description="VLIG-type G" evidence="3">
    <location>
        <begin position="1435"/>
        <end position="1679"/>
    </location>
</feature>
<reference evidence="4" key="1">
    <citation type="submission" date="2018-11" db="EMBL/GenBank/DDBJ databases">
        <authorList>
            <person name="Alioto T."/>
            <person name="Alioto T."/>
        </authorList>
    </citation>
    <scope>NUCLEOTIDE SEQUENCE</scope>
</reference>
<dbReference type="InterPro" id="IPR030383">
    <property type="entry name" value="G_VLIG_dom"/>
</dbReference>
<comment type="caution">
    <text evidence="4">The sequence shown here is derived from an EMBL/GenBank/DDBJ whole genome shotgun (WGS) entry which is preliminary data.</text>
</comment>
<dbReference type="Pfam" id="PF25683">
    <property type="entry name" value="URGCP_GTPase"/>
    <property type="match status" value="1"/>
</dbReference>
<comment type="similarity">
    <text evidence="1">Belongs to the TRAFAC class dynamin-like GTPase superfamily. Very large inducible GTPase (VLIG) family.</text>
</comment>
<dbReference type="PANTHER" id="PTHR14819:SF5">
    <property type="entry name" value="INTERFERON-INDUCED VERY LARGE GTPASE 1"/>
    <property type="match status" value="1"/>
</dbReference>
<dbReference type="Gene3D" id="3.40.50.300">
    <property type="entry name" value="P-loop containing nucleotide triphosphate hydrolases"/>
    <property type="match status" value="1"/>
</dbReference>
<dbReference type="OrthoDB" id="1597724at2759"/>
<evidence type="ECO:0000256" key="2">
    <source>
        <dbReference type="SAM" id="MobiDB-lite"/>
    </source>
</evidence>
<protein>
    <recommendedName>
        <fullName evidence="3">VLIG-type G domain-containing protein</fullName>
    </recommendedName>
</protein>